<dbReference type="Proteomes" id="UP001063166">
    <property type="component" value="Unassembled WGS sequence"/>
</dbReference>
<feature type="compositionally biased region" description="Low complexity" evidence="1">
    <location>
        <begin position="321"/>
        <end position="332"/>
    </location>
</feature>
<reference evidence="3" key="1">
    <citation type="submission" date="2022-07" db="EMBL/GenBank/DDBJ databases">
        <title>The genome of Lyophyllum shimeji provides insight into the initial evolution of ectomycorrhizal fungal genome.</title>
        <authorList>
            <person name="Kobayashi Y."/>
            <person name="Shibata T."/>
            <person name="Hirakawa H."/>
            <person name="Shigenobu S."/>
            <person name="Nishiyama T."/>
            <person name="Yamada A."/>
            <person name="Hasebe M."/>
            <person name="Kawaguchi M."/>
        </authorList>
    </citation>
    <scope>NUCLEOTIDE SEQUENCE</scope>
    <source>
        <strain evidence="3">AT787</strain>
    </source>
</reference>
<evidence type="ECO:0000256" key="1">
    <source>
        <dbReference type="SAM" id="MobiDB-lite"/>
    </source>
</evidence>
<dbReference type="EMBL" id="BRPK01000014">
    <property type="protein sequence ID" value="GLB43567.1"/>
    <property type="molecule type" value="Genomic_DNA"/>
</dbReference>
<feature type="compositionally biased region" description="Pro residues" evidence="1">
    <location>
        <begin position="295"/>
        <end position="320"/>
    </location>
</feature>
<gene>
    <name evidence="3" type="ORF">LshimejAT787_1400790</name>
</gene>
<keyword evidence="4" id="KW-1185">Reference proteome</keyword>
<proteinExistence type="predicted"/>
<comment type="caution">
    <text evidence="3">The sequence shown here is derived from an EMBL/GenBank/DDBJ whole genome shotgun (WGS) entry which is preliminary data.</text>
</comment>
<feature type="chain" id="PRO_5040173090" evidence="2">
    <location>
        <begin position="26"/>
        <end position="341"/>
    </location>
</feature>
<dbReference type="OrthoDB" id="3069001at2759"/>
<dbReference type="AlphaFoldDB" id="A0A9P3PV99"/>
<feature type="compositionally biased region" description="Low complexity" evidence="1">
    <location>
        <begin position="149"/>
        <end position="177"/>
    </location>
</feature>
<feature type="compositionally biased region" description="Low complexity" evidence="1">
    <location>
        <begin position="20"/>
        <end position="32"/>
    </location>
</feature>
<feature type="region of interest" description="Disordered" evidence="1">
    <location>
        <begin position="281"/>
        <end position="341"/>
    </location>
</feature>
<protein>
    <submittedName>
        <fullName evidence="3">Uncharacterized protein</fullName>
    </submittedName>
</protein>
<feature type="compositionally biased region" description="Basic and acidic residues" evidence="1">
    <location>
        <begin position="192"/>
        <end position="202"/>
    </location>
</feature>
<keyword evidence="2" id="KW-0732">Signal</keyword>
<evidence type="ECO:0000256" key="2">
    <source>
        <dbReference type="SAM" id="SignalP"/>
    </source>
</evidence>
<feature type="signal peptide" evidence="2">
    <location>
        <begin position="1"/>
        <end position="25"/>
    </location>
</feature>
<feature type="compositionally biased region" description="Low complexity" evidence="1">
    <location>
        <begin position="281"/>
        <end position="294"/>
    </location>
</feature>
<feature type="region of interest" description="Disordered" evidence="1">
    <location>
        <begin position="20"/>
        <end position="40"/>
    </location>
</feature>
<sequence>MRIPSSSSFILAATLAVSSSSPSLAAPANDAPEGGMSSSTSNHFIASRTGPVPRGAFDQDEVADNLHKADAGDKNLEQRDLGVICATLNSIPPLGPCLNKLLHLCEDDSAESMQVKSASSPESEAEAIKELKEIVNDMTGGSKDTDGKAGTPGVDGPDAAPGPGEVPANPVTGVVGGAAPAPVKGAVRKDEIAADPSADDKPSQATDSLDPSPTPTDAAGTPNNTPNLLVRDVVPGAPAAPIPIAPPVAPIPAPVADKIQLPDSLASALPLKVVAVPVVGAAPAGPPAAGSAPTAPHPPVDGAAPPAPPSNASPHGPPAAGPGFSPPGAADPPFDPKDDKF</sequence>
<evidence type="ECO:0000313" key="3">
    <source>
        <dbReference type="EMBL" id="GLB43567.1"/>
    </source>
</evidence>
<organism evidence="3 4">
    <name type="scientific">Lyophyllum shimeji</name>
    <name type="common">Hon-shimeji</name>
    <name type="synonym">Tricholoma shimeji</name>
    <dbReference type="NCBI Taxonomy" id="47721"/>
    <lineage>
        <taxon>Eukaryota</taxon>
        <taxon>Fungi</taxon>
        <taxon>Dikarya</taxon>
        <taxon>Basidiomycota</taxon>
        <taxon>Agaricomycotina</taxon>
        <taxon>Agaricomycetes</taxon>
        <taxon>Agaricomycetidae</taxon>
        <taxon>Agaricales</taxon>
        <taxon>Tricholomatineae</taxon>
        <taxon>Lyophyllaceae</taxon>
        <taxon>Lyophyllum</taxon>
    </lineage>
</organism>
<accession>A0A9P3PV99</accession>
<name>A0A9P3PV99_LYOSH</name>
<feature type="region of interest" description="Disordered" evidence="1">
    <location>
        <begin position="192"/>
        <end position="232"/>
    </location>
</feature>
<feature type="region of interest" description="Disordered" evidence="1">
    <location>
        <begin position="137"/>
        <end position="177"/>
    </location>
</feature>
<evidence type="ECO:0000313" key="4">
    <source>
        <dbReference type="Proteomes" id="UP001063166"/>
    </source>
</evidence>